<dbReference type="RefSeq" id="WP_109404842.1">
    <property type="nucleotide sequence ID" value="NZ_QFFG01000003.1"/>
</dbReference>
<accession>A0A2U2JAC9</accession>
<comment type="caution">
    <text evidence="3">The sequence shown here is derived from an EMBL/GenBank/DDBJ whole genome shotgun (WGS) entry which is preliminary data.</text>
</comment>
<dbReference type="OrthoDB" id="9798438at2"/>
<organism evidence="3 4">
    <name type="scientific">Polaribacter aquimarinus</name>
    <dbReference type="NCBI Taxonomy" id="2100726"/>
    <lineage>
        <taxon>Bacteria</taxon>
        <taxon>Pseudomonadati</taxon>
        <taxon>Bacteroidota</taxon>
        <taxon>Flavobacteriia</taxon>
        <taxon>Flavobacteriales</taxon>
        <taxon>Flavobacteriaceae</taxon>
    </lineage>
</organism>
<evidence type="ECO:0000259" key="2">
    <source>
        <dbReference type="Pfam" id="PF18962"/>
    </source>
</evidence>
<dbReference type="EMBL" id="QFFG01000003">
    <property type="protein sequence ID" value="PWG05298.1"/>
    <property type="molecule type" value="Genomic_DNA"/>
</dbReference>
<evidence type="ECO:0000313" key="4">
    <source>
        <dbReference type="Proteomes" id="UP000245670"/>
    </source>
</evidence>
<sequence length="415" mass="46641">MRFLKYKILFGFVLLSTLFYGQQIKTGEYFFNNDPGYGNGTSFTVTETNGEFTKTIETPVQNLQSGFHTIYVRVKQNNVWSTFDRNLFYKIDSNIAFTGDVSIKNIKSAEYFIDADPGYGKGEAIAITETNELESTFSVDVSSLAKGMHIIYVRVKSVNNQWSNFSRRLFYISTKQEITYSESSIVRAEYFFDTDPGYGKGENIPLDASGKEISQAFTVDVSSLEEGFHIIYFRAQNGNKEWSTFERSMFYKSGAAFMQPEESPIIAAEYYFNEFKDYGTGTAITLATNSEGNFETDINTGNLTEGEHLLFVRAKNEAGIWGLHDVVAFKIDNALGVNQALVKDFGVYPNPVQDVISVTTSHQLESYKLFNSVGVEVKTGSFKENSIKVSNLSTGVYFCVIKSDKGTIVKRIVKK</sequence>
<keyword evidence="1" id="KW-0732">Signal</keyword>
<feature type="domain" description="Secretion system C-terminal sorting" evidence="2">
    <location>
        <begin position="347"/>
        <end position="413"/>
    </location>
</feature>
<dbReference type="NCBIfam" id="TIGR04183">
    <property type="entry name" value="Por_Secre_tail"/>
    <property type="match status" value="1"/>
</dbReference>
<evidence type="ECO:0000256" key="1">
    <source>
        <dbReference type="ARBA" id="ARBA00022729"/>
    </source>
</evidence>
<dbReference type="Proteomes" id="UP000245670">
    <property type="component" value="Unassembled WGS sequence"/>
</dbReference>
<reference evidence="3 4" key="1">
    <citation type="submission" date="2018-05" db="EMBL/GenBank/DDBJ databases">
        <title>Polaribacter aquimarinus sp. nov., isolated from sediment in a sediment of sea.</title>
        <authorList>
            <person name="Lu D."/>
        </authorList>
    </citation>
    <scope>NUCLEOTIDE SEQUENCE [LARGE SCALE GENOMIC DNA]</scope>
    <source>
        <strain evidence="3 4">ZY113</strain>
    </source>
</reference>
<dbReference type="InterPro" id="IPR026444">
    <property type="entry name" value="Secre_tail"/>
</dbReference>
<evidence type="ECO:0000313" key="3">
    <source>
        <dbReference type="EMBL" id="PWG05298.1"/>
    </source>
</evidence>
<dbReference type="Pfam" id="PF18962">
    <property type="entry name" value="Por_Secre_tail"/>
    <property type="match status" value="1"/>
</dbReference>
<gene>
    <name evidence="3" type="ORF">DIS07_08665</name>
</gene>
<name>A0A2U2JAC9_9FLAO</name>
<keyword evidence="4" id="KW-1185">Reference proteome</keyword>
<protein>
    <recommendedName>
        <fullName evidence="2">Secretion system C-terminal sorting domain-containing protein</fullName>
    </recommendedName>
</protein>
<proteinExistence type="predicted"/>
<dbReference type="AlphaFoldDB" id="A0A2U2JAC9"/>